<evidence type="ECO:0000256" key="3">
    <source>
        <dbReference type="ARBA" id="ARBA00023274"/>
    </source>
</evidence>
<accession>A0A8I6RCV1</accession>
<evidence type="ECO:0000256" key="1">
    <source>
        <dbReference type="ARBA" id="ARBA00010618"/>
    </source>
</evidence>
<evidence type="ECO:0000313" key="9">
    <source>
        <dbReference type="Proteomes" id="UP000494040"/>
    </source>
</evidence>
<dbReference type="InterPro" id="IPR005825">
    <property type="entry name" value="Ribosomal_uL24_CS"/>
</dbReference>
<dbReference type="InterPro" id="IPR014722">
    <property type="entry name" value="Rib_uL2_dom2"/>
</dbReference>
<dbReference type="GO" id="GO:0003723">
    <property type="term" value="F:RNA binding"/>
    <property type="evidence" value="ECO:0007669"/>
    <property type="project" value="InterPro"/>
</dbReference>
<dbReference type="InterPro" id="IPR005824">
    <property type="entry name" value="KOW"/>
</dbReference>
<dbReference type="GO" id="GO:1990904">
    <property type="term" value="C:ribonucleoprotein complex"/>
    <property type="evidence" value="ECO:0007669"/>
    <property type="project" value="UniProtKB-KW"/>
</dbReference>
<dbReference type="GO" id="GO:0006412">
    <property type="term" value="P:translation"/>
    <property type="evidence" value="ECO:0007669"/>
    <property type="project" value="InterPro"/>
</dbReference>
<evidence type="ECO:0000256" key="6">
    <source>
        <dbReference type="RuleBase" id="RU003477"/>
    </source>
</evidence>
<dbReference type="PROSITE" id="PS01108">
    <property type="entry name" value="RIBOSOMAL_L24"/>
    <property type="match status" value="1"/>
</dbReference>
<dbReference type="PANTHER" id="PTHR12903">
    <property type="entry name" value="MITOCHONDRIAL RIBOSOMAL PROTEIN L24"/>
    <property type="match status" value="1"/>
</dbReference>
<dbReference type="SMART" id="SM00739">
    <property type="entry name" value="KOW"/>
    <property type="match status" value="1"/>
</dbReference>
<dbReference type="InterPro" id="IPR041988">
    <property type="entry name" value="Ribosomal_uL24_KOW"/>
</dbReference>
<keyword evidence="2 6" id="KW-0689">Ribosomal protein</keyword>
<dbReference type="EnsemblMetazoa" id="XM_014385358.2">
    <property type="protein sequence ID" value="XP_014240844.1"/>
    <property type="gene ID" value="LOC106661756"/>
</dbReference>
<protein>
    <recommendedName>
        <fullName evidence="4">Large ribosomal subunit protein uL24m</fullName>
    </recommendedName>
    <alternativeName>
        <fullName evidence="5">39S ribosomal protein L24, mitochondrial</fullName>
    </alternativeName>
</protein>
<evidence type="ECO:0000256" key="4">
    <source>
        <dbReference type="ARBA" id="ARBA00035283"/>
    </source>
</evidence>
<dbReference type="GO" id="GO:0005840">
    <property type="term" value="C:ribosome"/>
    <property type="evidence" value="ECO:0007669"/>
    <property type="project" value="UniProtKB-KW"/>
</dbReference>
<gene>
    <name evidence="8" type="primary">106661756</name>
</gene>
<dbReference type="KEGG" id="clec:106661756"/>
<dbReference type="InterPro" id="IPR057264">
    <property type="entry name" value="Ribosomal_uL24_C"/>
</dbReference>
<feature type="domain" description="KOW" evidence="7">
    <location>
        <begin position="92"/>
        <end position="119"/>
    </location>
</feature>
<sequence length="256" mass="29793">MRLNVLCMQRYKYGVSEITKRLGNFSDSYIKRTVEEVEWSTPKGYPQYLPKKIVYRKTHFKMDRPWTAGFQKDNEPGRRHPKVFLEPMGNWCFFKGDRVEILVGPDKGKQGTICQVFPERNWVTVEGLNTKLEVFGKTNTFPGSVITIEQPLLVKREVKLIDPSDLKVTDIQWRYTEEGEKVRVSPRTGRIIPIPVEAAETSDYKTKATYKESPKDTVTAELSKVTFSPTLKTFEMDIMDSMGIKEDREPIKTYWY</sequence>
<evidence type="ECO:0000256" key="2">
    <source>
        <dbReference type="ARBA" id="ARBA00022980"/>
    </source>
</evidence>
<dbReference type="Proteomes" id="UP000494040">
    <property type="component" value="Unassembled WGS sequence"/>
</dbReference>
<dbReference type="GO" id="GO:0003735">
    <property type="term" value="F:structural constituent of ribosome"/>
    <property type="evidence" value="ECO:0007669"/>
    <property type="project" value="InterPro"/>
</dbReference>
<dbReference type="CDD" id="cd06089">
    <property type="entry name" value="KOW_RPL26"/>
    <property type="match status" value="1"/>
</dbReference>
<dbReference type="InterPro" id="IPR008991">
    <property type="entry name" value="Translation_prot_SH3-like_sf"/>
</dbReference>
<dbReference type="Gene3D" id="2.30.30.30">
    <property type="match status" value="1"/>
</dbReference>
<reference evidence="8" key="1">
    <citation type="submission" date="2022-01" db="UniProtKB">
        <authorList>
            <consortium name="EnsemblMetazoa"/>
        </authorList>
    </citation>
    <scope>IDENTIFICATION</scope>
</reference>
<dbReference type="AlphaFoldDB" id="A0A8I6RCV1"/>
<comment type="similarity">
    <text evidence="1 6">Belongs to the universal ribosomal protein uL24 family.</text>
</comment>
<evidence type="ECO:0000256" key="5">
    <source>
        <dbReference type="ARBA" id="ARBA00035357"/>
    </source>
</evidence>
<keyword evidence="3 6" id="KW-0687">Ribonucleoprotein</keyword>
<dbReference type="InterPro" id="IPR003256">
    <property type="entry name" value="Ribosomal_uL24"/>
</dbReference>
<dbReference type="Pfam" id="PF00467">
    <property type="entry name" value="KOW"/>
    <property type="match status" value="1"/>
</dbReference>
<dbReference type="OrthoDB" id="359154at2759"/>
<evidence type="ECO:0000313" key="8">
    <source>
        <dbReference type="EnsemblMetazoa" id="XP_014240844.1"/>
    </source>
</evidence>
<dbReference type="NCBIfam" id="TIGR01079">
    <property type="entry name" value="rplX_bact"/>
    <property type="match status" value="1"/>
</dbReference>
<dbReference type="OMA" id="DFEWRFT"/>
<organism evidence="8 9">
    <name type="scientific">Cimex lectularius</name>
    <name type="common">Bed bug</name>
    <name type="synonym">Acanthia lectularia</name>
    <dbReference type="NCBI Taxonomy" id="79782"/>
    <lineage>
        <taxon>Eukaryota</taxon>
        <taxon>Metazoa</taxon>
        <taxon>Ecdysozoa</taxon>
        <taxon>Arthropoda</taxon>
        <taxon>Hexapoda</taxon>
        <taxon>Insecta</taxon>
        <taxon>Pterygota</taxon>
        <taxon>Neoptera</taxon>
        <taxon>Paraneoptera</taxon>
        <taxon>Hemiptera</taxon>
        <taxon>Heteroptera</taxon>
        <taxon>Panheteroptera</taxon>
        <taxon>Cimicomorpha</taxon>
        <taxon>Cimicidae</taxon>
        <taxon>Cimex</taxon>
    </lineage>
</organism>
<dbReference type="SUPFAM" id="SSF50104">
    <property type="entry name" value="Translation proteins SH3-like domain"/>
    <property type="match status" value="1"/>
</dbReference>
<evidence type="ECO:0000259" key="7">
    <source>
        <dbReference type="SMART" id="SM00739"/>
    </source>
</evidence>
<keyword evidence="9" id="KW-1185">Reference proteome</keyword>
<dbReference type="Pfam" id="PF17136">
    <property type="entry name" value="ribosomal_L24"/>
    <property type="match status" value="1"/>
</dbReference>
<name>A0A8I6RCV1_CIMLE</name>
<proteinExistence type="inferred from homology"/>